<evidence type="ECO:0000256" key="6">
    <source>
        <dbReference type="ARBA" id="ARBA00022840"/>
    </source>
</evidence>
<dbReference type="InterPro" id="IPR050980">
    <property type="entry name" value="2C_sensor_his_kinase"/>
</dbReference>
<evidence type="ECO:0000256" key="5">
    <source>
        <dbReference type="ARBA" id="ARBA00022777"/>
    </source>
</evidence>
<evidence type="ECO:0000256" key="1">
    <source>
        <dbReference type="ARBA" id="ARBA00000085"/>
    </source>
</evidence>
<dbReference type="PRINTS" id="PR00344">
    <property type="entry name" value="BCTRLSENSOR"/>
</dbReference>
<keyword evidence="5 8" id="KW-0418">Kinase</keyword>
<dbReference type="InterPro" id="IPR036890">
    <property type="entry name" value="HATPase_C_sf"/>
</dbReference>
<evidence type="ECO:0000313" key="8">
    <source>
        <dbReference type="EMBL" id="SHF64774.1"/>
    </source>
</evidence>
<dbReference type="EC" id="2.7.13.3" evidence="2"/>
<proteinExistence type="predicted"/>
<keyword evidence="4" id="KW-0547">Nucleotide-binding</keyword>
<dbReference type="InterPro" id="IPR004358">
    <property type="entry name" value="Sig_transdc_His_kin-like_C"/>
</dbReference>
<evidence type="ECO:0000256" key="2">
    <source>
        <dbReference type="ARBA" id="ARBA00012438"/>
    </source>
</evidence>
<keyword evidence="6" id="KW-0067">ATP-binding</keyword>
<dbReference type="RefSeq" id="WP_073039779.1">
    <property type="nucleotide sequence ID" value="NZ_FQVB01000023.1"/>
</dbReference>
<reference evidence="9" key="1">
    <citation type="submission" date="2016-11" db="EMBL/GenBank/DDBJ databases">
        <authorList>
            <person name="Varghese N."/>
            <person name="Submissions S."/>
        </authorList>
    </citation>
    <scope>NUCLEOTIDE SEQUENCE [LARGE SCALE GENOMIC DNA]</scope>
    <source>
        <strain evidence="9">DSM 9756</strain>
    </source>
</reference>
<dbReference type="GO" id="GO:0005886">
    <property type="term" value="C:plasma membrane"/>
    <property type="evidence" value="ECO:0007669"/>
    <property type="project" value="TreeGrafter"/>
</dbReference>
<comment type="catalytic activity">
    <reaction evidence="1">
        <text>ATP + protein L-histidine = ADP + protein N-phospho-L-histidine.</text>
        <dbReference type="EC" id="2.7.13.3"/>
    </reaction>
</comment>
<dbReference type="InterPro" id="IPR005467">
    <property type="entry name" value="His_kinase_dom"/>
</dbReference>
<keyword evidence="9" id="KW-1185">Reference proteome</keyword>
<sequence>MDSGFNMEHLFQAFAELDRPAHMGRLVRGLIHNINGPLQNISMLLELMERNHSRIDELVRVLPIPDPADLSRLLDSQKGRVGRLLDQVQVFSEMLRDFMTLHEIEANESEIDVNLILEKLGRVYKADLFFKHQVALRMELAPHVPLLRVLGRHLIPALHHLIQNALTALRTAPAKEIVLASEVTREGVAVRVEDSGCGLPDEMSAEELFNPFVTRWPAEVVECEADRKHLGLGLSIVRHLLAPYGAESRLEAKGTGTRALLLLPVPGTFCRTRG</sequence>
<dbReference type="OrthoDB" id="5501588at2"/>
<feature type="domain" description="Histidine kinase" evidence="7">
    <location>
        <begin position="29"/>
        <end position="267"/>
    </location>
</feature>
<dbReference type="AlphaFoldDB" id="A0A1M5DD51"/>
<dbReference type="STRING" id="1121391.SAMN02745206_02398"/>
<dbReference type="EMBL" id="FQVB01000023">
    <property type="protein sequence ID" value="SHF64774.1"/>
    <property type="molecule type" value="Genomic_DNA"/>
</dbReference>
<evidence type="ECO:0000256" key="3">
    <source>
        <dbReference type="ARBA" id="ARBA00022679"/>
    </source>
</evidence>
<dbReference type="Proteomes" id="UP000184076">
    <property type="component" value="Unassembled WGS sequence"/>
</dbReference>
<protein>
    <recommendedName>
        <fullName evidence="2">histidine kinase</fullName>
        <ecNumber evidence="2">2.7.13.3</ecNumber>
    </recommendedName>
</protein>
<dbReference type="PANTHER" id="PTHR44936">
    <property type="entry name" value="SENSOR PROTEIN CREC"/>
    <property type="match status" value="1"/>
</dbReference>
<dbReference type="Pfam" id="PF02518">
    <property type="entry name" value="HATPase_c"/>
    <property type="match status" value="1"/>
</dbReference>
<dbReference type="Gene3D" id="3.30.565.10">
    <property type="entry name" value="Histidine kinase-like ATPase, C-terminal domain"/>
    <property type="match status" value="1"/>
</dbReference>
<evidence type="ECO:0000256" key="4">
    <source>
        <dbReference type="ARBA" id="ARBA00022741"/>
    </source>
</evidence>
<dbReference type="Gene3D" id="1.10.287.130">
    <property type="match status" value="1"/>
</dbReference>
<name>A0A1M5DD51_9BACT</name>
<dbReference type="GO" id="GO:0000155">
    <property type="term" value="F:phosphorelay sensor kinase activity"/>
    <property type="evidence" value="ECO:0007669"/>
    <property type="project" value="TreeGrafter"/>
</dbReference>
<dbReference type="PANTHER" id="PTHR44936:SF10">
    <property type="entry name" value="SENSOR PROTEIN RSTB"/>
    <property type="match status" value="1"/>
</dbReference>
<dbReference type="SUPFAM" id="SSF55874">
    <property type="entry name" value="ATPase domain of HSP90 chaperone/DNA topoisomerase II/histidine kinase"/>
    <property type="match status" value="1"/>
</dbReference>
<accession>A0A1M5DD51</accession>
<evidence type="ECO:0000259" key="7">
    <source>
        <dbReference type="PROSITE" id="PS50109"/>
    </source>
</evidence>
<keyword evidence="3" id="KW-0808">Transferase</keyword>
<organism evidence="8 9">
    <name type="scientific">Desulfacinum infernum DSM 9756</name>
    <dbReference type="NCBI Taxonomy" id="1121391"/>
    <lineage>
        <taxon>Bacteria</taxon>
        <taxon>Pseudomonadati</taxon>
        <taxon>Thermodesulfobacteriota</taxon>
        <taxon>Syntrophobacteria</taxon>
        <taxon>Syntrophobacterales</taxon>
        <taxon>Syntrophobacteraceae</taxon>
        <taxon>Desulfacinum</taxon>
    </lineage>
</organism>
<dbReference type="SMART" id="SM00387">
    <property type="entry name" value="HATPase_c"/>
    <property type="match status" value="1"/>
</dbReference>
<evidence type="ECO:0000313" key="9">
    <source>
        <dbReference type="Proteomes" id="UP000184076"/>
    </source>
</evidence>
<dbReference type="GO" id="GO:0005524">
    <property type="term" value="F:ATP binding"/>
    <property type="evidence" value="ECO:0007669"/>
    <property type="project" value="UniProtKB-KW"/>
</dbReference>
<dbReference type="PROSITE" id="PS50109">
    <property type="entry name" value="HIS_KIN"/>
    <property type="match status" value="1"/>
</dbReference>
<gene>
    <name evidence="8" type="ORF">SAMN02745206_02398</name>
</gene>
<dbReference type="InterPro" id="IPR003594">
    <property type="entry name" value="HATPase_dom"/>
</dbReference>